<sequence length="294" mass="31771">MEAVLLRTGSVPALDALSCASPRISSSLSFHDRRGSVGDFTKLCTQLKLSDRRSKSCNTIRRAMSESDMRSGFEASGRLGSGVGSGSFRIDEDWWTGSEAGGVVLEREGFGAGTWDGGEDKADMDVTVEVGVPGGGDGKGKGKELGGDGGGDGLGGGDANQITKLDQYYKQMLKLDPKDPLLLRNYAKFLHEEAKDTKRADEYYGRAILANPLDGEVLGLYAKFIWETQKDPDRAKCYFNQAVHASPEDCMVMGMFAEFMWEAEEDEDDEEARKINEASPILSAASMASSVVAF</sequence>
<dbReference type="Proteomes" id="UP000594263">
    <property type="component" value="Unplaced"/>
</dbReference>
<protein>
    <recommendedName>
        <fullName evidence="2">TmcB/TmcC TPR repeats domain-containing protein</fullName>
    </recommendedName>
</protein>
<feature type="region of interest" description="Disordered" evidence="1">
    <location>
        <begin position="132"/>
        <end position="154"/>
    </location>
</feature>
<dbReference type="PANTHER" id="PTHR26312:SF123">
    <property type="entry name" value="TETRATRICOPEPTIDE REPEAT (TPR)-LIKE SUPERFAMILY PROTEIN"/>
    <property type="match status" value="1"/>
</dbReference>
<dbReference type="InterPro" id="IPR011990">
    <property type="entry name" value="TPR-like_helical_dom_sf"/>
</dbReference>
<dbReference type="Pfam" id="PF25474">
    <property type="entry name" value="TPR_TmcB"/>
    <property type="match status" value="1"/>
</dbReference>
<dbReference type="SUPFAM" id="SSF48452">
    <property type="entry name" value="TPR-like"/>
    <property type="match status" value="1"/>
</dbReference>
<dbReference type="EnsemblPlants" id="Kaladp0091s0030.1.v1.1">
    <property type="protein sequence ID" value="Kaladp0091s0030.1.v1.1"/>
    <property type="gene ID" value="Kaladp0091s0030.v1.1"/>
</dbReference>
<dbReference type="Gramene" id="Kaladp0091s0030.1.v1.1">
    <property type="protein sequence ID" value="Kaladp0091s0030.1.v1.1"/>
    <property type="gene ID" value="Kaladp0091s0030.v1.1"/>
</dbReference>
<proteinExistence type="predicted"/>
<dbReference type="InterPro" id="IPR057352">
    <property type="entry name" value="TPR_TmcB/C"/>
</dbReference>
<dbReference type="PANTHER" id="PTHR26312">
    <property type="entry name" value="TETRATRICOPEPTIDE REPEAT PROTEIN 5"/>
    <property type="match status" value="1"/>
</dbReference>
<keyword evidence="4" id="KW-1185">Reference proteome</keyword>
<evidence type="ECO:0000256" key="1">
    <source>
        <dbReference type="SAM" id="MobiDB-lite"/>
    </source>
</evidence>
<accession>A0A7N0UW63</accession>
<feature type="domain" description="TmcB/TmcC TPR repeats" evidence="2">
    <location>
        <begin position="160"/>
        <end position="208"/>
    </location>
</feature>
<dbReference type="Gene3D" id="1.25.40.10">
    <property type="entry name" value="Tetratricopeptide repeat domain"/>
    <property type="match status" value="1"/>
</dbReference>
<evidence type="ECO:0000259" key="2">
    <source>
        <dbReference type="Pfam" id="PF25474"/>
    </source>
</evidence>
<evidence type="ECO:0000313" key="3">
    <source>
        <dbReference type="EnsemblPlants" id="Kaladp0091s0030.1.v1.1"/>
    </source>
</evidence>
<reference evidence="3" key="1">
    <citation type="submission" date="2021-01" db="UniProtKB">
        <authorList>
            <consortium name="EnsemblPlants"/>
        </authorList>
    </citation>
    <scope>IDENTIFICATION</scope>
</reference>
<evidence type="ECO:0000313" key="4">
    <source>
        <dbReference type="Proteomes" id="UP000594263"/>
    </source>
</evidence>
<name>A0A7N0UW63_KALFE</name>
<organism evidence="3 4">
    <name type="scientific">Kalanchoe fedtschenkoi</name>
    <name type="common">Lavender scallops</name>
    <name type="synonym">South American air plant</name>
    <dbReference type="NCBI Taxonomy" id="63787"/>
    <lineage>
        <taxon>Eukaryota</taxon>
        <taxon>Viridiplantae</taxon>
        <taxon>Streptophyta</taxon>
        <taxon>Embryophyta</taxon>
        <taxon>Tracheophyta</taxon>
        <taxon>Spermatophyta</taxon>
        <taxon>Magnoliopsida</taxon>
        <taxon>eudicotyledons</taxon>
        <taxon>Gunneridae</taxon>
        <taxon>Pentapetalae</taxon>
        <taxon>Saxifragales</taxon>
        <taxon>Crassulaceae</taxon>
        <taxon>Kalanchoe</taxon>
    </lineage>
</organism>
<dbReference type="AlphaFoldDB" id="A0A7N0UW63"/>